<keyword evidence="2" id="KW-0863">Zinc-finger</keyword>
<evidence type="ECO:0000256" key="3">
    <source>
        <dbReference type="ARBA" id="ARBA00022833"/>
    </source>
</evidence>
<keyword evidence="7" id="KW-1185">Reference proteome</keyword>
<evidence type="ECO:0000256" key="1">
    <source>
        <dbReference type="ARBA" id="ARBA00022723"/>
    </source>
</evidence>
<evidence type="ECO:0000259" key="5">
    <source>
        <dbReference type="Pfam" id="PF01258"/>
    </source>
</evidence>
<dbReference type="PROSITE" id="PS51128">
    <property type="entry name" value="ZF_DKSA_2"/>
    <property type="match status" value="1"/>
</dbReference>
<feature type="zinc finger region" description="dksA C4-type" evidence="4">
    <location>
        <begin position="86"/>
        <end position="110"/>
    </location>
</feature>
<name>A0A1I0L2E3_9BACT</name>
<dbReference type="EMBL" id="FOIJ01000017">
    <property type="protein sequence ID" value="SEU33255.1"/>
    <property type="molecule type" value="Genomic_DNA"/>
</dbReference>
<proteinExistence type="predicted"/>
<organism evidence="6 7">
    <name type="scientific">Stigmatella erecta</name>
    <dbReference type="NCBI Taxonomy" id="83460"/>
    <lineage>
        <taxon>Bacteria</taxon>
        <taxon>Pseudomonadati</taxon>
        <taxon>Myxococcota</taxon>
        <taxon>Myxococcia</taxon>
        <taxon>Myxococcales</taxon>
        <taxon>Cystobacterineae</taxon>
        <taxon>Archangiaceae</taxon>
        <taxon>Stigmatella</taxon>
    </lineage>
</organism>
<dbReference type="PANTHER" id="PTHR33823:SF4">
    <property type="entry name" value="GENERAL STRESS PROTEIN 16O"/>
    <property type="match status" value="1"/>
</dbReference>
<dbReference type="Pfam" id="PF01258">
    <property type="entry name" value="zf-dskA_traR"/>
    <property type="match status" value="1"/>
</dbReference>
<evidence type="ECO:0000256" key="2">
    <source>
        <dbReference type="ARBA" id="ARBA00022771"/>
    </source>
</evidence>
<evidence type="ECO:0000313" key="7">
    <source>
        <dbReference type="Proteomes" id="UP000199181"/>
    </source>
</evidence>
<reference evidence="7" key="1">
    <citation type="submission" date="2016-10" db="EMBL/GenBank/DDBJ databases">
        <authorList>
            <person name="Varghese N."/>
            <person name="Submissions S."/>
        </authorList>
    </citation>
    <scope>NUCLEOTIDE SEQUENCE [LARGE SCALE GENOMIC DNA]</scope>
    <source>
        <strain evidence="7">DSM 16858</strain>
    </source>
</reference>
<dbReference type="GO" id="GO:0008270">
    <property type="term" value="F:zinc ion binding"/>
    <property type="evidence" value="ECO:0007669"/>
    <property type="project" value="UniProtKB-KW"/>
</dbReference>
<evidence type="ECO:0000313" key="6">
    <source>
        <dbReference type="EMBL" id="SEU33255.1"/>
    </source>
</evidence>
<protein>
    <submittedName>
        <fullName evidence="6">Transcriptional regulator, TraR/DksA family</fullName>
    </submittedName>
</protein>
<keyword evidence="3" id="KW-0862">Zinc</keyword>
<gene>
    <name evidence="6" type="ORF">SAMN05443639_11775</name>
</gene>
<dbReference type="SUPFAM" id="SSF57716">
    <property type="entry name" value="Glucocorticoid receptor-like (DNA-binding domain)"/>
    <property type="match status" value="1"/>
</dbReference>
<dbReference type="InterPro" id="IPR000962">
    <property type="entry name" value="Znf_DskA_TraR"/>
</dbReference>
<dbReference type="PANTHER" id="PTHR33823">
    <property type="entry name" value="RNA POLYMERASE-BINDING TRANSCRIPTION FACTOR DKSA-RELATED"/>
    <property type="match status" value="1"/>
</dbReference>
<dbReference type="RefSeq" id="WP_093524918.1">
    <property type="nucleotide sequence ID" value="NZ_FOIJ01000017.1"/>
</dbReference>
<dbReference type="Gene3D" id="1.20.120.910">
    <property type="entry name" value="DksA, coiled-coil domain"/>
    <property type="match status" value="1"/>
</dbReference>
<feature type="domain" description="Zinc finger DksA/TraR C4-type" evidence="5">
    <location>
        <begin position="83"/>
        <end position="107"/>
    </location>
</feature>
<accession>A0A1I0L2E3</accession>
<dbReference type="Proteomes" id="UP000199181">
    <property type="component" value="Unassembled WGS sequence"/>
</dbReference>
<keyword evidence="1" id="KW-0479">Metal-binding</keyword>
<evidence type="ECO:0000256" key="4">
    <source>
        <dbReference type="PROSITE-ProRule" id="PRU00510"/>
    </source>
</evidence>
<dbReference type="AlphaFoldDB" id="A0A1I0L2E3"/>
<sequence length="128" mass="14793">MTRVNELLRIRELLQRRRREILTVSLGTHRELDALKEQEKDPEYEEGAQSELADYTLSSLVEAQRREIMLIDAALRRMDENVFGECVDCGTEIPLERLEAMPFAIRCEEDATSHELETRGGRMAMPSL</sequence>